<keyword evidence="1" id="KW-0472">Membrane</keyword>
<reference evidence="2 3" key="1">
    <citation type="submission" date="2024-01" db="EMBL/GenBank/DDBJ databases">
        <title>The genomes of 5 underutilized Papilionoideae crops provide insights into root nodulation and disease resistanc.</title>
        <authorList>
            <person name="Jiang F."/>
        </authorList>
    </citation>
    <scope>NUCLEOTIDE SEQUENCE [LARGE SCALE GENOMIC DNA]</scope>
    <source>
        <strain evidence="2">LVBAO_FW01</strain>
        <tissue evidence="2">Leaves</tissue>
    </source>
</reference>
<proteinExistence type="predicted"/>
<name>A0AAN9JWD6_CANGL</name>
<keyword evidence="1" id="KW-0812">Transmembrane</keyword>
<comment type="caution">
    <text evidence="2">The sequence shown here is derived from an EMBL/GenBank/DDBJ whole genome shotgun (WGS) entry which is preliminary data.</text>
</comment>
<evidence type="ECO:0000313" key="2">
    <source>
        <dbReference type="EMBL" id="KAK7305488.1"/>
    </source>
</evidence>
<organism evidence="2 3">
    <name type="scientific">Canavalia gladiata</name>
    <name type="common">Sword bean</name>
    <name type="synonym">Dolichos gladiatus</name>
    <dbReference type="NCBI Taxonomy" id="3824"/>
    <lineage>
        <taxon>Eukaryota</taxon>
        <taxon>Viridiplantae</taxon>
        <taxon>Streptophyta</taxon>
        <taxon>Embryophyta</taxon>
        <taxon>Tracheophyta</taxon>
        <taxon>Spermatophyta</taxon>
        <taxon>Magnoliopsida</taxon>
        <taxon>eudicotyledons</taxon>
        <taxon>Gunneridae</taxon>
        <taxon>Pentapetalae</taxon>
        <taxon>rosids</taxon>
        <taxon>fabids</taxon>
        <taxon>Fabales</taxon>
        <taxon>Fabaceae</taxon>
        <taxon>Papilionoideae</taxon>
        <taxon>50 kb inversion clade</taxon>
        <taxon>NPAAA clade</taxon>
        <taxon>indigoferoid/millettioid clade</taxon>
        <taxon>Phaseoleae</taxon>
        <taxon>Canavalia</taxon>
    </lineage>
</organism>
<sequence>MQSEVRFFFWVFGTRDNSPQNASRVLSYFSLFLLIIGPQIVLIGFSAWLPPASLSRCPILIFGVSVPHLCLNLRFKLHTKCHKLHGPTMAGITLLLDLWRKNQSFYTAPTYQSSFFSASATVASFAAATSFASKDFFGFRPPVAYCDAGAAISEDYTSNIRSVPQRYFYHDSLKYSTKHNIELKPIFSAFELKSFAMITLRSFLMFYLPLLEPHAKMEQVHDDFLQHKRNDPRGNLTDPFKKSMLQIVREVTVVTTRRILERIAVHHVPRRTAWKLIKDVPQSAVRKAGRKMPISIYFCSVSKATFRGYLLGVSASWLVQVGIGLFQCFNSKLKNGNDNVEKAKRKRLIRQMIVMATVRCNASLIFASIGAGIGALIRPSVGQCVGCAVGDLVGPVIVAVGANKFFHLNL</sequence>
<dbReference type="PANTHER" id="PTHR36074:SF1">
    <property type="entry name" value="ISOPENTENYL-DIPHOSPHATE DELTA-ISOMERASE"/>
    <property type="match status" value="1"/>
</dbReference>
<keyword evidence="3" id="KW-1185">Reference proteome</keyword>
<dbReference type="PANTHER" id="PTHR36074">
    <property type="entry name" value="ISOPENTENYL-DIPHOSPHATE DELTA-ISOMERASE"/>
    <property type="match status" value="1"/>
</dbReference>
<dbReference type="AlphaFoldDB" id="A0AAN9JWD6"/>
<accession>A0AAN9JWD6</accession>
<protein>
    <submittedName>
        <fullName evidence="2">Uncharacterized protein</fullName>
    </submittedName>
</protein>
<feature type="transmembrane region" description="Helical" evidence="1">
    <location>
        <begin position="25"/>
        <end position="49"/>
    </location>
</feature>
<gene>
    <name evidence="2" type="ORF">VNO77_43394</name>
</gene>
<dbReference type="EMBL" id="JAYMYQ010000011">
    <property type="protein sequence ID" value="KAK7305488.1"/>
    <property type="molecule type" value="Genomic_DNA"/>
</dbReference>
<keyword evidence="1" id="KW-1133">Transmembrane helix</keyword>
<dbReference type="Proteomes" id="UP001367508">
    <property type="component" value="Unassembled WGS sequence"/>
</dbReference>
<evidence type="ECO:0000256" key="1">
    <source>
        <dbReference type="SAM" id="Phobius"/>
    </source>
</evidence>
<evidence type="ECO:0000313" key="3">
    <source>
        <dbReference type="Proteomes" id="UP001367508"/>
    </source>
</evidence>